<feature type="signal peptide" evidence="1">
    <location>
        <begin position="1"/>
        <end position="15"/>
    </location>
</feature>
<keyword evidence="3" id="KW-1185">Reference proteome</keyword>
<evidence type="ECO:0000313" key="2">
    <source>
        <dbReference type="EMBL" id="KAK3279976.1"/>
    </source>
</evidence>
<evidence type="ECO:0000256" key="1">
    <source>
        <dbReference type="SAM" id="SignalP"/>
    </source>
</evidence>
<comment type="caution">
    <text evidence="2">The sequence shown here is derived from an EMBL/GenBank/DDBJ whole genome shotgun (WGS) entry which is preliminary data.</text>
</comment>
<accession>A0AAE0LC40</accession>
<dbReference type="Proteomes" id="UP001190700">
    <property type="component" value="Unassembled WGS sequence"/>
</dbReference>
<dbReference type="EMBL" id="LGRX02004590">
    <property type="protein sequence ID" value="KAK3279976.1"/>
    <property type="molecule type" value="Genomic_DNA"/>
</dbReference>
<proteinExistence type="predicted"/>
<reference evidence="2 3" key="1">
    <citation type="journal article" date="2015" name="Genome Biol. Evol.">
        <title>Comparative Genomics of a Bacterivorous Green Alga Reveals Evolutionary Causalities and Consequences of Phago-Mixotrophic Mode of Nutrition.</title>
        <authorList>
            <person name="Burns J.A."/>
            <person name="Paasch A."/>
            <person name="Narechania A."/>
            <person name="Kim E."/>
        </authorList>
    </citation>
    <scope>NUCLEOTIDE SEQUENCE [LARGE SCALE GENOMIC DNA]</scope>
    <source>
        <strain evidence="2 3">PLY_AMNH</strain>
    </source>
</reference>
<organism evidence="2 3">
    <name type="scientific">Cymbomonas tetramitiformis</name>
    <dbReference type="NCBI Taxonomy" id="36881"/>
    <lineage>
        <taxon>Eukaryota</taxon>
        <taxon>Viridiplantae</taxon>
        <taxon>Chlorophyta</taxon>
        <taxon>Pyramimonadophyceae</taxon>
        <taxon>Pyramimonadales</taxon>
        <taxon>Pyramimonadaceae</taxon>
        <taxon>Cymbomonas</taxon>
    </lineage>
</organism>
<dbReference type="AlphaFoldDB" id="A0AAE0LC40"/>
<protein>
    <submittedName>
        <fullName evidence="2">Uncharacterized protein</fullName>
    </submittedName>
</protein>
<sequence length="282" mass="31994">MKLWMVAAVFVLCASRPGSLMTAAAKHDSLKDQRLDRTFGGYMQKMAFGVIVEETLGITAFRDGPPKTGSPEHLEHVKNVDALLAEVGQLYAEEVEKAGLSPVANVSGFPEERETLSLAYFDLYSYAQFKIAAKYIVNMEKRNSLTKKVGNKVYLMMKAYLRIETSSDPDDLEDMQYWLDLIIGKFIEVGYLKDGGVDWPKKAAKTWSDTSELSFIYWMEDPVILPSAQRLFDEFGFAQHFSSRTIQHLFDNYLVDAAEDDTFDPREHDANKVVEKWTIKGL</sequence>
<gene>
    <name evidence="2" type="ORF">CYMTET_12167</name>
</gene>
<keyword evidence="1" id="KW-0732">Signal</keyword>
<feature type="chain" id="PRO_5041968575" evidence="1">
    <location>
        <begin position="16"/>
        <end position="282"/>
    </location>
</feature>
<name>A0AAE0LC40_9CHLO</name>
<evidence type="ECO:0000313" key="3">
    <source>
        <dbReference type="Proteomes" id="UP001190700"/>
    </source>
</evidence>